<dbReference type="GO" id="GO:0008967">
    <property type="term" value="F:phosphoglycolate phosphatase activity"/>
    <property type="evidence" value="ECO:0007669"/>
    <property type="project" value="UniProtKB-EC"/>
</dbReference>
<dbReference type="InterPro" id="IPR023214">
    <property type="entry name" value="HAD_sf"/>
</dbReference>
<dbReference type="SUPFAM" id="SSF56784">
    <property type="entry name" value="HAD-like"/>
    <property type="match status" value="1"/>
</dbReference>
<dbReference type="AlphaFoldDB" id="A0A0X8X7T7"/>
<proteinExistence type="inferred from homology"/>
<evidence type="ECO:0000313" key="6">
    <source>
        <dbReference type="Proteomes" id="UP000218890"/>
    </source>
</evidence>
<dbReference type="CDD" id="cd01427">
    <property type="entry name" value="HAD_like"/>
    <property type="match status" value="1"/>
</dbReference>
<evidence type="ECO:0000256" key="4">
    <source>
        <dbReference type="ARBA" id="ARBA00013078"/>
    </source>
</evidence>
<sequence>MTAIDITAFNTLIFDCDGVILDSNPIKTEAFYQAAVPYGEQAARALRKYHVLNGGISRYHKFDWFLTEVVGQPEPDPEDRQALLNAYAKNVWDGMLSCEVDEAIFELRKQTPYARWMVASGSDEQELRKIFRLRGLDQLFDAGIYGSPRNKVQIFAEFAEKNSHFRPAIFFGDSRYDAHAAASAGLTFIFVQHWSDSEPAPYEEHINSCRDLTLESSPHK</sequence>
<protein>
    <recommendedName>
        <fullName evidence="4">phosphoglycolate phosphatase</fullName>
        <ecNumber evidence="4">3.1.3.18</ecNumber>
    </recommendedName>
</protein>
<dbReference type="PANTHER" id="PTHR43434:SF1">
    <property type="entry name" value="PHOSPHOGLYCOLATE PHOSPHATASE"/>
    <property type="match status" value="1"/>
</dbReference>
<dbReference type="GO" id="GO:0005829">
    <property type="term" value="C:cytosol"/>
    <property type="evidence" value="ECO:0007669"/>
    <property type="project" value="TreeGrafter"/>
</dbReference>
<dbReference type="InterPro" id="IPR050155">
    <property type="entry name" value="HAD-like_hydrolase_sf"/>
</dbReference>
<name>A0A0X8X7T7_HALHR</name>
<dbReference type="Pfam" id="PF00702">
    <property type="entry name" value="Hydrolase"/>
    <property type="match status" value="1"/>
</dbReference>
<dbReference type="EMBL" id="AP017372">
    <property type="protein sequence ID" value="BAU57094.1"/>
    <property type="molecule type" value="Genomic_DNA"/>
</dbReference>
<dbReference type="SFLD" id="SFLDS00003">
    <property type="entry name" value="Haloacid_Dehalogenase"/>
    <property type="match status" value="1"/>
</dbReference>
<dbReference type="OrthoDB" id="9782449at2"/>
<reference evidence="5" key="1">
    <citation type="submission" date="2016-02" db="EMBL/GenBank/DDBJ databases">
        <title>Halorhodospira halochloris DSM-1059 complete genome, version 2.</title>
        <authorList>
            <person name="Tsukatani Y."/>
        </authorList>
    </citation>
    <scope>NUCLEOTIDE SEQUENCE</scope>
    <source>
        <strain evidence="5">DSM 1059</strain>
    </source>
</reference>
<accession>A0A0X8X7T7</accession>
<comment type="pathway">
    <text evidence="2">Organic acid metabolism; glycolate biosynthesis; glycolate from 2-phosphoglycolate: step 1/1.</text>
</comment>
<dbReference type="InterPro" id="IPR036412">
    <property type="entry name" value="HAD-like_sf"/>
</dbReference>
<dbReference type="Gene3D" id="3.40.50.1000">
    <property type="entry name" value="HAD superfamily/HAD-like"/>
    <property type="match status" value="1"/>
</dbReference>
<dbReference type="Gene3D" id="1.10.150.240">
    <property type="entry name" value="Putative phosphatase, domain 2"/>
    <property type="match status" value="1"/>
</dbReference>
<evidence type="ECO:0000313" key="5">
    <source>
        <dbReference type="EMBL" id="BAU57094.1"/>
    </source>
</evidence>
<dbReference type="InterPro" id="IPR023198">
    <property type="entry name" value="PGP-like_dom2"/>
</dbReference>
<dbReference type="EC" id="3.1.3.18" evidence="4"/>
<evidence type="ECO:0000256" key="2">
    <source>
        <dbReference type="ARBA" id="ARBA00004818"/>
    </source>
</evidence>
<dbReference type="PANTHER" id="PTHR43434">
    <property type="entry name" value="PHOSPHOGLYCOLATE PHOSPHATASE"/>
    <property type="match status" value="1"/>
</dbReference>
<comment type="catalytic activity">
    <reaction evidence="1">
        <text>2-phosphoglycolate + H2O = glycolate + phosphate</text>
        <dbReference type="Rhea" id="RHEA:14369"/>
        <dbReference type="ChEBI" id="CHEBI:15377"/>
        <dbReference type="ChEBI" id="CHEBI:29805"/>
        <dbReference type="ChEBI" id="CHEBI:43474"/>
        <dbReference type="ChEBI" id="CHEBI:58033"/>
        <dbReference type="EC" id="3.1.3.18"/>
    </reaction>
</comment>
<dbReference type="SFLD" id="SFLDG01129">
    <property type="entry name" value="C1.5:_HAD__Beta-PGM__Phosphata"/>
    <property type="match status" value="1"/>
</dbReference>
<gene>
    <name evidence="5" type="ORF">HH1059_04240</name>
</gene>
<dbReference type="KEGG" id="hhk:HH1059_04240"/>
<dbReference type="RefSeq" id="WP_096407725.1">
    <property type="nucleotide sequence ID" value="NZ_AP017372.2"/>
</dbReference>
<evidence type="ECO:0000256" key="1">
    <source>
        <dbReference type="ARBA" id="ARBA00000830"/>
    </source>
</evidence>
<dbReference type="Proteomes" id="UP000218890">
    <property type="component" value="Chromosome"/>
</dbReference>
<keyword evidence="6" id="KW-1185">Reference proteome</keyword>
<organism evidence="5 6">
    <name type="scientific">Halorhodospira halochloris</name>
    <name type="common">Ectothiorhodospira halochloris</name>
    <dbReference type="NCBI Taxonomy" id="1052"/>
    <lineage>
        <taxon>Bacteria</taxon>
        <taxon>Pseudomonadati</taxon>
        <taxon>Pseudomonadota</taxon>
        <taxon>Gammaproteobacteria</taxon>
        <taxon>Chromatiales</taxon>
        <taxon>Ectothiorhodospiraceae</taxon>
        <taxon>Halorhodospira</taxon>
    </lineage>
</organism>
<evidence type="ECO:0000256" key="3">
    <source>
        <dbReference type="ARBA" id="ARBA00006171"/>
    </source>
</evidence>
<comment type="similarity">
    <text evidence="3">Belongs to the HAD-like hydrolase superfamily. CbbY/CbbZ/Gph/YieH family.</text>
</comment>
<dbReference type="GO" id="GO:0006281">
    <property type="term" value="P:DNA repair"/>
    <property type="evidence" value="ECO:0007669"/>
    <property type="project" value="TreeGrafter"/>
</dbReference>